<dbReference type="InterPro" id="IPR029070">
    <property type="entry name" value="Chitinase_insertion_sf"/>
</dbReference>
<dbReference type="InterPro" id="IPR001223">
    <property type="entry name" value="Glyco_hydro18_cat"/>
</dbReference>
<keyword evidence="8" id="KW-0146">Chitin degradation</keyword>
<reference evidence="19 20" key="1">
    <citation type="journal article" date="2014" name="Proc. Natl. Acad. Sci. U.S.A.">
        <title>Trajectory and genomic determinants of fungal-pathogen speciation and host adaptation.</title>
        <authorList>
            <person name="Hu X."/>
            <person name="Xiao G."/>
            <person name="Zheng P."/>
            <person name="Shang Y."/>
            <person name="Su Y."/>
            <person name="Zhang X."/>
            <person name="Liu X."/>
            <person name="Zhan S."/>
            <person name="St Leger R.J."/>
            <person name="Wang C."/>
        </authorList>
    </citation>
    <scope>NUCLEOTIDE SEQUENCE [LARGE SCALE GENOMIC DNA]</scope>
    <source>
        <strain evidence="19 20">ARSEF 977</strain>
    </source>
</reference>
<evidence type="ECO:0000256" key="6">
    <source>
        <dbReference type="ARBA" id="ARBA00022669"/>
    </source>
</evidence>
<feature type="signal peptide" evidence="16">
    <location>
        <begin position="1"/>
        <end position="19"/>
    </location>
</feature>
<dbReference type="SUPFAM" id="SSF54106">
    <property type="entry name" value="LysM domain"/>
    <property type="match status" value="1"/>
</dbReference>
<dbReference type="Pfam" id="PF01476">
    <property type="entry name" value="LysM"/>
    <property type="match status" value="2"/>
</dbReference>
<dbReference type="HOGENOM" id="CLU_001482_2_0_1"/>
<evidence type="ECO:0000256" key="10">
    <source>
        <dbReference type="ARBA" id="ARBA00023277"/>
    </source>
</evidence>
<protein>
    <recommendedName>
        <fullName evidence="4">chitinase</fullName>
        <ecNumber evidence="4">3.2.1.14</ecNumber>
    </recommendedName>
</protein>
<dbReference type="GO" id="GO:0000272">
    <property type="term" value="P:polysaccharide catabolic process"/>
    <property type="evidence" value="ECO:0007669"/>
    <property type="project" value="UniProtKB-KW"/>
</dbReference>
<evidence type="ECO:0000256" key="3">
    <source>
        <dbReference type="ARBA" id="ARBA00008682"/>
    </source>
</evidence>
<sequence>MKLFTRALAVSAAPLLVQASSNPYDALPSGVSLVPYDSVPHPMLDSQAAVDAYLEEWTAANDRTPASAERKCPPPCTESGSDPKNWHLYSEVAELQQCNETLVFNFAVDQELNSKHTKGMFRACVADYGPPPATKRAGLSTAGCSVVYPSKIKAAVELGWVGSSSSSDASRDAVIAGSQISRHIKSRISTCANNTVSFGSSGRTLVGLYAGSQVLSQGVAENVLDEFASHAEKNGLSDKTVFQLCGSKDRGADFAIGIAVSLSGDVSFIQSTVKAWNNGACAPDVGSTEKWADFTLQVPTAVTSSNRTSVHGLSRRSPPPANSEGTCTTKRVDAGDSCAALAAKCGISPADFTTINLGDNFCATLIPGQHVCCSRGTLPDFTPQPEPDGSCHVYNVHDDDSCSSIAAANSLTVDKLESFNKNTWGWNGCKMLWSGINICLSEGRPPMPAPVSNAVCGPTVPGTKKPSGGKNLTDLNPCPLKVCCNIWGQCGISSDFCVATKSETGAPGTAKPGTNGCIQNCGSNIIQSGPPKETVRIGYFGSWNANRECLHMHADEIDTKAYTHIHFAFANVTSDFKVDISGVPDEFERFKKLTGVKKIISFGGWDFSTNAGTFRIIREAVKPANRNTFRENVVNFVNDHGLDGFDLDWEYPGAPDIPGVPPSGDLQEGLNYYKFLSIAKSALGSGKSVSFAAPASYWYLKAFPIELMAKSLDYIVYMTYDLHGQWDYNNKWASSGCPDGNCLRSHVNLTETILSLSMITKAGVPSNKVAVGITSYGRSFHMAQAGCDGPDCKFTGSSTHSDAKVGMCTDTGGYIADAEIKDIINLYPDNVKQWIDTSNSNILVYNDVEWVAYMDKDIKDYRKKVYDVFHFAGTSDWALDLQEFQGTKDVIPYEPPREMGICNQAYDTIQAIKADIDNIPWDCKHQYIVSALQKQLTAALKQYNDIINV</sequence>
<keyword evidence="12" id="KW-0624">Polysaccharide degradation</keyword>
<evidence type="ECO:0000313" key="20">
    <source>
        <dbReference type="Proteomes" id="UP000031192"/>
    </source>
</evidence>
<feature type="region of interest" description="Disordered" evidence="15">
    <location>
        <begin position="307"/>
        <end position="327"/>
    </location>
</feature>
<keyword evidence="7 14" id="KW-0378">Hydrolase</keyword>
<accession>A0A0B4GD78</accession>
<dbReference type="InterPro" id="IPR001579">
    <property type="entry name" value="Glyco_hydro_18_chit_AS"/>
</dbReference>
<keyword evidence="10" id="KW-0119">Carbohydrate metabolism</keyword>
<feature type="domain" description="LysM" evidence="17">
    <location>
        <begin position="328"/>
        <end position="373"/>
    </location>
</feature>
<dbReference type="GO" id="GO:0005576">
    <property type="term" value="C:extracellular region"/>
    <property type="evidence" value="ECO:0007669"/>
    <property type="project" value="UniProtKB-SubCell"/>
</dbReference>
<dbReference type="InterPro" id="IPR036861">
    <property type="entry name" value="Endochitinase-like_sf"/>
</dbReference>
<dbReference type="CDD" id="cd00035">
    <property type="entry name" value="ChtBD1"/>
    <property type="match status" value="1"/>
</dbReference>
<dbReference type="PANTHER" id="PTHR47700:SF2">
    <property type="entry name" value="CHITINASE"/>
    <property type="match status" value="1"/>
</dbReference>
<evidence type="ECO:0000259" key="18">
    <source>
        <dbReference type="PROSITE" id="PS51910"/>
    </source>
</evidence>
<name>A0A0B4GD78_METGA</name>
<dbReference type="EMBL" id="AZNH01000036">
    <property type="protein sequence ID" value="KID84880.1"/>
    <property type="molecule type" value="Genomic_DNA"/>
</dbReference>
<dbReference type="SUPFAM" id="SSF57016">
    <property type="entry name" value="Plant lectins/antimicrobial peptides"/>
    <property type="match status" value="1"/>
</dbReference>
<dbReference type="PANTHER" id="PTHR47700">
    <property type="entry name" value="V CHITINASE, PUTATIVE (AFU_ORTHOLOGUE AFUA_6G13720)-RELATED"/>
    <property type="match status" value="1"/>
</dbReference>
<dbReference type="PROSITE" id="PS01095">
    <property type="entry name" value="GH18_1"/>
    <property type="match status" value="1"/>
</dbReference>
<comment type="catalytic activity">
    <reaction evidence="1">
        <text>Random endo-hydrolysis of N-acetyl-beta-D-glucosaminide (1-&gt;4)-beta-linkages in chitin and chitodextrins.</text>
        <dbReference type="EC" id="3.2.1.14"/>
    </reaction>
</comment>
<comment type="caution">
    <text evidence="19">The sequence shown here is derived from an EMBL/GenBank/DDBJ whole genome shotgun (WGS) entry which is preliminary data.</text>
</comment>
<dbReference type="AlphaFoldDB" id="A0A0B4GD78"/>
<evidence type="ECO:0000256" key="8">
    <source>
        <dbReference type="ARBA" id="ARBA00023024"/>
    </source>
</evidence>
<dbReference type="GO" id="GO:0006032">
    <property type="term" value="P:chitin catabolic process"/>
    <property type="evidence" value="ECO:0007669"/>
    <property type="project" value="UniProtKB-KW"/>
</dbReference>
<dbReference type="Pfam" id="PF00704">
    <property type="entry name" value="Glyco_hydro_18"/>
    <property type="match status" value="1"/>
</dbReference>
<evidence type="ECO:0000256" key="4">
    <source>
        <dbReference type="ARBA" id="ARBA00012729"/>
    </source>
</evidence>
<keyword evidence="11 14" id="KW-0326">Glycosidase</keyword>
<dbReference type="EC" id="3.2.1.14" evidence="4"/>
<proteinExistence type="inferred from homology"/>
<dbReference type="SUPFAM" id="SSF54556">
    <property type="entry name" value="Chitinase insertion domain"/>
    <property type="match status" value="1"/>
</dbReference>
<dbReference type="InterPro" id="IPR017853">
    <property type="entry name" value="GH"/>
</dbReference>
<evidence type="ECO:0000256" key="5">
    <source>
        <dbReference type="ARBA" id="ARBA00022525"/>
    </source>
</evidence>
<keyword evidence="20" id="KW-1185">Reference proteome</keyword>
<keyword evidence="16" id="KW-0732">Signal</keyword>
<feature type="domain" description="GH18" evidence="18">
    <location>
        <begin position="534"/>
        <end position="919"/>
    </location>
</feature>
<dbReference type="Gene3D" id="3.20.20.80">
    <property type="entry name" value="Glycosidases"/>
    <property type="match status" value="1"/>
</dbReference>
<organism evidence="19 20">
    <name type="scientific">Metarhizium guizhouense (strain ARSEF 977)</name>
    <dbReference type="NCBI Taxonomy" id="1276136"/>
    <lineage>
        <taxon>Eukaryota</taxon>
        <taxon>Fungi</taxon>
        <taxon>Dikarya</taxon>
        <taxon>Ascomycota</taxon>
        <taxon>Pezizomycotina</taxon>
        <taxon>Sordariomycetes</taxon>
        <taxon>Hypocreomycetidae</taxon>
        <taxon>Hypocreales</taxon>
        <taxon>Clavicipitaceae</taxon>
        <taxon>Metarhizium</taxon>
    </lineage>
</organism>
<dbReference type="InterPro" id="IPR036779">
    <property type="entry name" value="LysM_dom_sf"/>
</dbReference>
<dbReference type="InterPro" id="IPR018392">
    <property type="entry name" value="LysM"/>
</dbReference>
<dbReference type="GO" id="GO:0008061">
    <property type="term" value="F:chitin binding"/>
    <property type="evidence" value="ECO:0007669"/>
    <property type="project" value="UniProtKB-KW"/>
</dbReference>
<evidence type="ECO:0000256" key="11">
    <source>
        <dbReference type="ARBA" id="ARBA00023295"/>
    </source>
</evidence>
<dbReference type="Gene3D" id="3.10.350.10">
    <property type="entry name" value="LysM domain"/>
    <property type="match status" value="2"/>
</dbReference>
<dbReference type="InterPro" id="IPR011583">
    <property type="entry name" value="Chitinase_II/V-like_cat"/>
</dbReference>
<evidence type="ECO:0000256" key="13">
    <source>
        <dbReference type="ARBA" id="ARBA00044955"/>
    </source>
</evidence>
<keyword evidence="6" id="KW-0147">Chitin-binding</keyword>
<dbReference type="PROSITE" id="PS51782">
    <property type="entry name" value="LYSM"/>
    <property type="match status" value="2"/>
</dbReference>
<comment type="similarity">
    <text evidence="3">Belongs to the glycosyl hydrolase 18 family. Chitinase class V subfamily.</text>
</comment>
<dbReference type="Proteomes" id="UP000031192">
    <property type="component" value="Unassembled WGS sequence"/>
</dbReference>
<evidence type="ECO:0000256" key="12">
    <source>
        <dbReference type="ARBA" id="ARBA00023326"/>
    </source>
</evidence>
<evidence type="ECO:0000313" key="19">
    <source>
        <dbReference type="EMBL" id="KID84880.1"/>
    </source>
</evidence>
<dbReference type="SMART" id="SM00636">
    <property type="entry name" value="Glyco_18"/>
    <property type="match status" value="1"/>
</dbReference>
<dbReference type="CDD" id="cd02878">
    <property type="entry name" value="GH18_zymocin_alpha"/>
    <property type="match status" value="1"/>
</dbReference>
<comment type="similarity">
    <text evidence="13">Belongs to the secreted LysM effector family.</text>
</comment>
<keyword evidence="5" id="KW-0964">Secreted</keyword>
<evidence type="ECO:0000256" key="14">
    <source>
        <dbReference type="RuleBase" id="RU000489"/>
    </source>
</evidence>
<evidence type="ECO:0000259" key="17">
    <source>
        <dbReference type="PROSITE" id="PS51782"/>
    </source>
</evidence>
<gene>
    <name evidence="19" type="ORF">MGU_07847</name>
</gene>
<dbReference type="PROSITE" id="PS51910">
    <property type="entry name" value="GH18_2"/>
    <property type="match status" value="1"/>
</dbReference>
<evidence type="ECO:0000256" key="16">
    <source>
        <dbReference type="SAM" id="SignalP"/>
    </source>
</evidence>
<dbReference type="GO" id="GO:0008843">
    <property type="term" value="F:endochitinase activity"/>
    <property type="evidence" value="ECO:0007669"/>
    <property type="project" value="UniProtKB-EC"/>
</dbReference>
<evidence type="ECO:0000256" key="1">
    <source>
        <dbReference type="ARBA" id="ARBA00000822"/>
    </source>
</evidence>
<dbReference type="CDD" id="cd00118">
    <property type="entry name" value="LysM"/>
    <property type="match status" value="1"/>
</dbReference>
<evidence type="ECO:0000256" key="2">
    <source>
        <dbReference type="ARBA" id="ARBA00004613"/>
    </source>
</evidence>
<comment type="subcellular location">
    <subcellularLocation>
        <location evidence="2">Secreted</location>
    </subcellularLocation>
</comment>
<keyword evidence="9" id="KW-0843">Virulence</keyword>
<dbReference type="Gene3D" id="3.10.50.10">
    <property type="match status" value="1"/>
</dbReference>
<dbReference type="SUPFAM" id="SSF51445">
    <property type="entry name" value="(Trans)glycosidases"/>
    <property type="match status" value="1"/>
</dbReference>
<evidence type="ECO:0000256" key="7">
    <source>
        <dbReference type="ARBA" id="ARBA00022801"/>
    </source>
</evidence>
<evidence type="ECO:0000256" key="9">
    <source>
        <dbReference type="ARBA" id="ARBA00023026"/>
    </source>
</evidence>
<evidence type="ECO:0000256" key="15">
    <source>
        <dbReference type="SAM" id="MobiDB-lite"/>
    </source>
</evidence>
<dbReference type="InterPro" id="IPR053214">
    <property type="entry name" value="LysM12-like"/>
</dbReference>
<feature type="domain" description="LysM" evidence="17">
    <location>
        <begin position="392"/>
        <end position="440"/>
    </location>
</feature>
<feature type="chain" id="PRO_5002088607" description="chitinase" evidence="16">
    <location>
        <begin position="20"/>
        <end position="949"/>
    </location>
</feature>